<reference evidence="2 3" key="1">
    <citation type="journal article" date="2020" name="Microorganisms">
        <title>Osmotic Adaptation and Compatible Solute Biosynthesis of Phototrophic Bacteria as Revealed from Genome Analyses.</title>
        <authorList>
            <person name="Imhoff J.F."/>
            <person name="Rahn T."/>
            <person name="Kunzel S."/>
            <person name="Keller A."/>
            <person name="Neulinger S.C."/>
        </authorList>
    </citation>
    <scope>NUCLEOTIDE SEQUENCE [LARGE SCALE GENOMIC DNA]</scope>
    <source>
        <strain evidence="2 3">DSM 6210</strain>
    </source>
</reference>
<proteinExistence type="predicted"/>
<protein>
    <recommendedName>
        <fullName evidence="4">Transposase</fullName>
    </recommendedName>
</protein>
<evidence type="ECO:0000256" key="1">
    <source>
        <dbReference type="SAM" id="Coils"/>
    </source>
</evidence>
<dbReference type="Pfam" id="PF19936">
    <property type="entry name" value="DUF6399"/>
    <property type="match status" value="1"/>
</dbReference>
<dbReference type="EMBL" id="NRRV01000045">
    <property type="protein sequence ID" value="MBK1632336.1"/>
    <property type="molecule type" value="Genomic_DNA"/>
</dbReference>
<dbReference type="Proteomes" id="UP000748752">
    <property type="component" value="Unassembled WGS sequence"/>
</dbReference>
<evidence type="ECO:0008006" key="4">
    <source>
        <dbReference type="Google" id="ProtNLM"/>
    </source>
</evidence>
<dbReference type="InterPro" id="IPR045650">
    <property type="entry name" value="DUF6399"/>
</dbReference>
<accession>A0ABS1CLW6</accession>
<evidence type="ECO:0000313" key="3">
    <source>
        <dbReference type="Proteomes" id="UP000748752"/>
    </source>
</evidence>
<keyword evidence="1" id="KW-0175">Coiled coil</keyword>
<gene>
    <name evidence="2" type="ORF">CKO31_16650</name>
</gene>
<organism evidence="2 3">
    <name type="scientific">Thiohalocapsa halophila</name>
    <dbReference type="NCBI Taxonomy" id="69359"/>
    <lineage>
        <taxon>Bacteria</taxon>
        <taxon>Pseudomonadati</taxon>
        <taxon>Pseudomonadota</taxon>
        <taxon>Gammaproteobacteria</taxon>
        <taxon>Chromatiales</taxon>
        <taxon>Chromatiaceae</taxon>
        <taxon>Thiohalocapsa</taxon>
    </lineage>
</organism>
<comment type="caution">
    <text evidence="2">The sequence shown here is derived from an EMBL/GenBank/DDBJ whole genome shotgun (WGS) entry which is preliminary data.</text>
</comment>
<keyword evidence="3" id="KW-1185">Reference proteome</keyword>
<name>A0ABS1CLW6_9GAMM</name>
<feature type="coiled-coil region" evidence="1">
    <location>
        <begin position="242"/>
        <end position="269"/>
    </location>
</feature>
<evidence type="ECO:0000313" key="2">
    <source>
        <dbReference type="EMBL" id="MBK1632336.1"/>
    </source>
</evidence>
<sequence>MRAATRLERAQALEAAAACRVAGQSERAAAAAVGRPRSTLRDWAQTQGASPEVPTALAAFCACEEGVQWLHRLVLALQFVITLRAGGGVRLVCECLELSGLSAFVGASYGSQQGLNAALEQAVVAIAAEQRTALAADMAPRAVTVCEDETFHPATCLVALEPVSGFILLEQYAADRTAATWTQALRDACAGLPITIVQGTADEASALRRHIEGDYDAHHSPDLFHLQHEVAKATGLTLTRAVHAADAEVASAEAQLAAARAAEQAYRAQRHGPGRPPAFAQRIREALATLARVTVARDQAQARQREARALIRALGEAYHPYDLERAEAQPPERLATRLEGIWQQLAGLARAADLPARAQAHLTKARRLTTALLATVTFFFATVQQRVEALSLAPDIEQAVLEQLIPALYLERVAARSTHAEVRTRLRALSAEVLAPLLKPEHPIQALDTDTRAHLEQVAGDCADLFQRSSSAVEGRNGQLSLHHHGRHRLSDRKLAALTAVHNFHICRADGTTAAERLFGHAPPPLFEQVLARVPLPPRPRRRRPRRSKVAYLTPLAA</sequence>